<sequence length="673" mass="74238">MNGDNEALRQGKPNAQAKTRPAFYQLWTWECISIVFSAGLHIAIAAVLVYYDGRPLPQWPNGTTINTLVALMSTALRACLLAVLTSIIGQAKWQWLYSSKPRRVRDFQVFDQASRGMVGSLRIIKLLASEMLQSIVPFLAAVTLILSIAISPFLQQAVRTTVCDEPAAAGEASLPVAQALPGADSHIRYASGHWEPGIGLKSAFVTALMKSGNVDAGLKVKCKTGNCTFPTDHGITHSTVAMCSKCIETSKYVTKKIGGLAGDFFKLGSLEVDPWTLRNGTKVMTGALDLADYSPPLPSDFVEMMNHTVADISILSQAPYSRENETFWPVAAACSLYFCKQDIEATVQSNELVETVLSSTLMPATGELPKEGGPGRANDRMLAKTPCLIDGRIYTAANFSLLGNRTRERGVVDLMVDGKMVAVPADCVYLVHSYYAWSIRTWLYLRFFNGHCGLPMTDAPNHIVCGDRFWLARLYDGYNVTFAYQEQAFTNLAASVTNFLRTDGTGPWNFSENPSEAFRLGGRKRHINGIAIQKTACMTLRWPWLLFSCILNVITLILFVMSLFTAHQHRDHVAIWKSSLLPLLCLDIRPDKSEMSRRVIETRQQSLDELEDAAKATNLCLREEGEDSDIELRSMQENSAAAEDDASDEETGSMLPNNSENDGFESEGNSELY</sequence>
<feature type="transmembrane region" description="Helical" evidence="2">
    <location>
        <begin position="26"/>
        <end position="51"/>
    </location>
</feature>
<feature type="region of interest" description="Disordered" evidence="1">
    <location>
        <begin position="623"/>
        <end position="673"/>
    </location>
</feature>
<evidence type="ECO:0000256" key="1">
    <source>
        <dbReference type="SAM" id="MobiDB-lite"/>
    </source>
</evidence>
<evidence type="ECO:0000313" key="3">
    <source>
        <dbReference type="EMBL" id="TQV93747.1"/>
    </source>
</evidence>
<feature type="transmembrane region" description="Helical" evidence="2">
    <location>
        <begin position="542"/>
        <end position="564"/>
    </location>
</feature>
<organism evidence="3 4">
    <name type="scientific">Cordyceps javanica</name>
    <dbReference type="NCBI Taxonomy" id="43265"/>
    <lineage>
        <taxon>Eukaryota</taxon>
        <taxon>Fungi</taxon>
        <taxon>Dikarya</taxon>
        <taxon>Ascomycota</taxon>
        <taxon>Pezizomycotina</taxon>
        <taxon>Sordariomycetes</taxon>
        <taxon>Hypocreomycetidae</taxon>
        <taxon>Hypocreales</taxon>
        <taxon>Cordycipitaceae</taxon>
        <taxon>Cordyceps</taxon>
    </lineage>
</organism>
<feature type="transmembrane region" description="Helical" evidence="2">
    <location>
        <begin position="71"/>
        <end position="93"/>
    </location>
</feature>
<evidence type="ECO:0000256" key="2">
    <source>
        <dbReference type="SAM" id="Phobius"/>
    </source>
</evidence>
<proteinExistence type="predicted"/>
<keyword evidence="2" id="KW-0472">Membrane</keyword>
<dbReference type="PANTHER" id="PTHR35394:SF5">
    <property type="entry name" value="DUF3176 DOMAIN-CONTAINING PROTEIN"/>
    <property type="match status" value="1"/>
</dbReference>
<keyword evidence="2" id="KW-1133">Transmembrane helix</keyword>
<feature type="transmembrane region" description="Helical" evidence="2">
    <location>
        <begin position="135"/>
        <end position="154"/>
    </location>
</feature>
<dbReference type="STRING" id="43265.A0A545VS24"/>
<reference evidence="3 4" key="1">
    <citation type="journal article" date="2019" name="Appl. Microbiol. Biotechnol.">
        <title>Genome sequence of Isaria javanica and comparative genome analysis insights into family S53 peptidase evolution in fungal entomopathogens.</title>
        <authorList>
            <person name="Lin R."/>
            <person name="Zhang X."/>
            <person name="Xin B."/>
            <person name="Zou M."/>
            <person name="Gao Y."/>
            <person name="Qin F."/>
            <person name="Hu Q."/>
            <person name="Xie B."/>
            <person name="Cheng X."/>
        </authorList>
    </citation>
    <scope>NUCLEOTIDE SEQUENCE [LARGE SCALE GENOMIC DNA]</scope>
    <source>
        <strain evidence="3 4">IJ1G</strain>
    </source>
</reference>
<feature type="compositionally biased region" description="Polar residues" evidence="1">
    <location>
        <begin position="654"/>
        <end position="673"/>
    </location>
</feature>
<comment type="caution">
    <text evidence="3">The sequence shown here is derived from an EMBL/GenBank/DDBJ whole genome shotgun (WGS) entry which is preliminary data.</text>
</comment>
<accession>A0A545VS24</accession>
<dbReference type="OrthoDB" id="4866486at2759"/>
<name>A0A545VS24_9HYPO</name>
<feature type="compositionally biased region" description="Acidic residues" evidence="1">
    <location>
        <begin position="642"/>
        <end position="651"/>
    </location>
</feature>
<dbReference type="AlphaFoldDB" id="A0A545VS24"/>
<gene>
    <name evidence="3" type="ORF">IF1G_07479</name>
</gene>
<evidence type="ECO:0000313" key="4">
    <source>
        <dbReference type="Proteomes" id="UP000315783"/>
    </source>
</evidence>
<dbReference type="InterPro" id="IPR021514">
    <property type="entry name" value="DUF3176"/>
</dbReference>
<keyword evidence="2" id="KW-0812">Transmembrane</keyword>
<dbReference type="Proteomes" id="UP000315783">
    <property type="component" value="Unassembled WGS sequence"/>
</dbReference>
<protein>
    <submittedName>
        <fullName evidence="3">Short-chain dehydrogenase</fullName>
    </submittedName>
</protein>
<dbReference type="Pfam" id="PF11374">
    <property type="entry name" value="DUF3176"/>
    <property type="match status" value="1"/>
</dbReference>
<dbReference type="PANTHER" id="PTHR35394">
    <property type="entry name" value="DUF3176 DOMAIN-CONTAINING PROTEIN"/>
    <property type="match status" value="1"/>
</dbReference>
<dbReference type="EMBL" id="SPUK01000011">
    <property type="protein sequence ID" value="TQV93747.1"/>
    <property type="molecule type" value="Genomic_DNA"/>
</dbReference>
<keyword evidence="4" id="KW-1185">Reference proteome</keyword>